<protein>
    <submittedName>
        <fullName evidence="2">Uncharacterized protein</fullName>
    </submittedName>
</protein>
<evidence type="ECO:0000313" key="2">
    <source>
        <dbReference type="EMBL" id="CAB3382863.1"/>
    </source>
</evidence>
<sequence length="93" mass="10513">MAARVEANTPRPAQQQHATNNEESSREIGTWWNELDYEWPTEASRTRAIDVTETSIFISTGPSRDSIREAETTARRTATAHREERSRARGTPG</sequence>
<feature type="region of interest" description="Disordered" evidence="1">
    <location>
        <begin position="1"/>
        <end position="27"/>
    </location>
</feature>
<accession>A0A8S1DSF4</accession>
<feature type="compositionally biased region" description="Polar residues" evidence="1">
    <location>
        <begin position="11"/>
        <end position="22"/>
    </location>
</feature>
<dbReference type="EMBL" id="CADEPI010000286">
    <property type="protein sequence ID" value="CAB3382863.1"/>
    <property type="molecule type" value="Genomic_DNA"/>
</dbReference>
<evidence type="ECO:0000313" key="3">
    <source>
        <dbReference type="Proteomes" id="UP000494165"/>
    </source>
</evidence>
<dbReference type="AlphaFoldDB" id="A0A8S1DSF4"/>
<reference evidence="2 3" key="1">
    <citation type="submission" date="2020-04" db="EMBL/GenBank/DDBJ databases">
        <authorList>
            <person name="Alioto T."/>
            <person name="Alioto T."/>
            <person name="Gomez Garrido J."/>
        </authorList>
    </citation>
    <scope>NUCLEOTIDE SEQUENCE [LARGE SCALE GENOMIC DNA]</scope>
</reference>
<proteinExistence type="predicted"/>
<gene>
    <name evidence="2" type="ORF">CLODIP_2_CD07622</name>
</gene>
<keyword evidence="3" id="KW-1185">Reference proteome</keyword>
<evidence type="ECO:0000256" key="1">
    <source>
        <dbReference type="SAM" id="MobiDB-lite"/>
    </source>
</evidence>
<organism evidence="2 3">
    <name type="scientific">Cloeon dipterum</name>
    <dbReference type="NCBI Taxonomy" id="197152"/>
    <lineage>
        <taxon>Eukaryota</taxon>
        <taxon>Metazoa</taxon>
        <taxon>Ecdysozoa</taxon>
        <taxon>Arthropoda</taxon>
        <taxon>Hexapoda</taxon>
        <taxon>Insecta</taxon>
        <taxon>Pterygota</taxon>
        <taxon>Palaeoptera</taxon>
        <taxon>Ephemeroptera</taxon>
        <taxon>Pisciforma</taxon>
        <taxon>Baetidae</taxon>
        <taxon>Cloeon</taxon>
    </lineage>
</organism>
<comment type="caution">
    <text evidence="2">The sequence shown here is derived from an EMBL/GenBank/DDBJ whole genome shotgun (WGS) entry which is preliminary data.</text>
</comment>
<dbReference type="Proteomes" id="UP000494165">
    <property type="component" value="Unassembled WGS sequence"/>
</dbReference>
<name>A0A8S1DSF4_9INSE</name>
<feature type="compositionally biased region" description="Basic and acidic residues" evidence="1">
    <location>
        <begin position="65"/>
        <end position="87"/>
    </location>
</feature>
<feature type="region of interest" description="Disordered" evidence="1">
    <location>
        <begin position="60"/>
        <end position="93"/>
    </location>
</feature>